<feature type="transmembrane region" description="Helical" evidence="9">
    <location>
        <begin position="80"/>
        <end position="101"/>
    </location>
</feature>
<feature type="transmembrane region" description="Helical" evidence="9">
    <location>
        <begin position="35"/>
        <end position="59"/>
    </location>
</feature>
<feature type="transmembrane region" description="Helical" evidence="9">
    <location>
        <begin position="407"/>
        <end position="430"/>
    </location>
</feature>
<evidence type="ECO:0000313" key="11">
    <source>
        <dbReference type="EMBL" id="MBO1264555.1"/>
    </source>
</evidence>
<dbReference type="InterPro" id="IPR004796">
    <property type="entry name" value="PTS_IIC_cello"/>
</dbReference>
<organism evidence="11 12">
    <name type="scientific">Proteiniclasticum aestuarii</name>
    <dbReference type="NCBI Taxonomy" id="2817862"/>
    <lineage>
        <taxon>Bacteria</taxon>
        <taxon>Bacillati</taxon>
        <taxon>Bacillota</taxon>
        <taxon>Clostridia</taxon>
        <taxon>Eubacteriales</taxon>
        <taxon>Clostridiaceae</taxon>
        <taxon>Proteiniclasticum</taxon>
    </lineage>
</organism>
<dbReference type="PIRSF" id="PIRSF006351">
    <property type="entry name" value="PTS_EIIC-Cellobiose"/>
    <property type="match status" value="1"/>
</dbReference>
<keyword evidence="4 8" id="KW-0762">Sugar transport</keyword>
<comment type="subcellular location">
    <subcellularLocation>
        <location evidence="1">Cell membrane</location>
        <topology evidence="1">Multi-pass membrane protein</topology>
    </subcellularLocation>
</comment>
<dbReference type="PROSITE" id="PS51105">
    <property type="entry name" value="PTS_EIIC_TYPE_3"/>
    <property type="match status" value="1"/>
</dbReference>
<dbReference type="Pfam" id="PF02378">
    <property type="entry name" value="PTS_EIIC"/>
    <property type="match status" value="1"/>
</dbReference>
<dbReference type="InterPro" id="IPR003352">
    <property type="entry name" value="PTS_EIIC"/>
</dbReference>
<evidence type="ECO:0000256" key="6">
    <source>
        <dbReference type="ARBA" id="ARBA00022989"/>
    </source>
</evidence>
<evidence type="ECO:0000259" key="10">
    <source>
        <dbReference type="PROSITE" id="PS51105"/>
    </source>
</evidence>
<keyword evidence="7 8" id="KW-0472">Membrane</keyword>
<feature type="domain" description="PTS EIIC type-3" evidence="10">
    <location>
        <begin position="8"/>
        <end position="427"/>
    </location>
</feature>
<feature type="transmembrane region" description="Helical" evidence="9">
    <location>
        <begin position="113"/>
        <end position="131"/>
    </location>
</feature>
<sequence length="446" mass="48351">MNRFISFLEEKFVPVAAKIGGQKHLVAIRDSFASLMPLILVGAFAVLLNNVFFVPWSLLASYIGEESAFIVWANTNLAPLFSLMESGTFAIIALGLTFSMGYNRAVNEDKDPLSTGLISVASFVLLGALARNNEVVASWVTNFLGAQGIFIGLLVGLITPEIYFAIVRKDWVIKMPDTVPPAVAKGFSAVIPGFIAVFFWALVAYIFNVAAGMNIFTWFETNIAAGLSVLGQNIISIVFISTLIPLLWFFGLHGANMLEAIMSPVYGTMGIENITKFSNGIRAVGTGADELAVWVRGSWDAYVFMGGSGATLPLIIAILVFSKVKSQKEVAKLGLPPGIFMINEPVLFGIPIVLNPVYFIPFILVQPILTLVAFYAAKIGFAGPIVNSVPWTTPPILNAFLATNGSWGAVGVSIINLVIAFVIYMPFVMIANRYEEQREIEEEKIA</sequence>
<feature type="transmembrane region" description="Helical" evidence="9">
    <location>
        <begin position="186"/>
        <end position="211"/>
    </location>
</feature>
<evidence type="ECO:0000256" key="2">
    <source>
        <dbReference type="ARBA" id="ARBA00022448"/>
    </source>
</evidence>
<evidence type="ECO:0000256" key="5">
    <source>
        <dbReference type="ARBA" id="ARBA00022692"/>
    </source>
</evidence>
<evidence type="ECO:0000256" key="4">
    <source>
        <dbReference type="ARBA" id="ARBA00022597"/>
    </source>
</evidence>
<evidence type="ECO:0000256" key="7">
    <source>
        <dbReference type="ARBA" id="ARBA00023136"/>
    </source>
</evidence>
<feature type="transmembrane region" description="Helical" evidence="9">
    <location>
        <begin position="333"/>
        <end position="352"/>
    </location>
</feature>
<dbReference type="PANTHER" id="PTHR33989:SF4">
    <property type="entry name" value="PTS SYSTEM N,N'-DIACETYLCHITOBIOSE-SPECIFIC EIIC COMPONENT"/>
    <property type="match status" value="1"/>
</dbReference>
<accession>A0A939KKB4</accession>
<keyword evidence="12" id="KW-1185">Reference proteome</keyword>
<evidence type="ECO:0000313" key="12">
    <source>
        <dbReference type="Proteomes" id="UP000664218"/>
    </source>
</evidence>
<dbReference type="PANTHER" id="PTHR33989">
    <property type="match status" value="1"/>
</dbReference>
<dbReference type="GO" id="GO:1902815">
    <property type="term" value="P:N,N'-diacetylchitobiose import"/>
    <property type="evidence" value="ECO:0007669"/>
    <property type="project" value="TreeGrafter"/>
</dbReference>
<keyword evidence="6 9" id="KW-1133">Transmembrane helix</keyword>
<dbReference type="GO" id="GO:0005886">
    <property type="term" value="C:plasma membrane"/>
    <property type="evidence" value="ECO:0007669"/>
    <property type="project" value="UniProtKB-SubCell"/>
</dbReference>
<feature type="transmembrane region" description="Helical" evidence="9">
    <location>
        <begin position="301"/>
        <end position="321"/>
    </location>
</feature>
<dbReference type="GO" id="GO:0008982">
    <property type="term" value="F:protein-N(PI)-phosphohistidine-sugar phosphotransferase activity"/>
    <property type="evidence" value="ECO:0007669"/>
    <property type="project" value="UniProtKB-UniRule"/>
</dbReference>
<dbReference type="Proteomes" id="UP000664218">
    <property type="component" value="Unassembled WGS sequence"/>
</dbReference>
<comment type="function">
    <text evidence="8">The phosphoenolpyruvate-dependent sugar phosphotransferase system (PTS), a major carbohydrate active -transport system, catalyzes the phosphorylation of incoming sugar substrates concomitant with their translocation across the cell membrane.</text>
</comment>
<comment type="caution">
    <text evidence="11">The sequence shown here is derived from an EMBL/GenBank/DDBJ whole genome shotgun (WGS) entry which is preliminary data.</text>
</comment>
<gene>
    <name evidence="11" type="ORF">J3A84_05810</name>
</gene>
<reference evidence="11" key="1">
    <citation type="submission" date="2021-03" db="EMBL/GenBank/DDBJ databases">
        <title>Proteiniclasticum marinus sp. nov., isolated from tidal flat sediment.</title>
        <authorList>
            <person name="Namirimu T."/>
            <person name="Yang J.-A."/>
            <person name="Yang S.-H."/>
            <person name="Kim Y.-J."/>
            <person name="Kwon K.K."/>
        </authorList>
    </citation>
    <scope>NUCLEOTIDE SEQUENCE</scope>
    <source>
        <strain evidence="11">SCR006</strain>
    </source>
</reference>
<evidence type="ECO:0000256" key="8">
    <source>
        <dbReference type="PIRNR" id="PIRNR006351"/>
    </source>
</evidence>
<keyword evidence="5 9" id="KW-0812">Transmembrane</keyword>
<dbReference type="GO" id="GO:0009401">
    <property type="term" value="P:phosphoenolpyruvate-dependent sugar phosphotransferase system"/>
    <property type="evidence" value="ECO:0007669"/>
    <property type="project" value="InterPro"/>
</dbReference>
<proteinExistence type="predicted"/>
<keyword evidence="2 8" id="KW-0813">Transport</keyword>
<protein>
    <recommendedName>
        <fullName evidence="8">Permease IIC component</fullName>
    </recommendedName>
</protein>
<dbReference type="InterPro" id="IPR004501">
    <property type="entry name" value="PTS_EIIC_3"/>
</dbReference>
<keyword evidence="3 8" id="KW-1003">Cell membrane</keyword>
<dbReference type="AlphaFoldDB" id="A0A939KKB4"/>
<dbReference type="NCBIfam" id="TIGR00410">
    <property type="entry name" value="lacE"/>
    <property type="match status" value="1"/>
</dbReference>
<dbReference type="InterPro" id="IPR051088">
    <property type="entry name" value="PTS_Sugar-EIIC/EIIB"/>
</dbReference>
<name>A0A939KKB4_9CLOT</name>
<evidence type="ECO:0000256" key="9">
    <source>
        <dbReference type="SAM" id="Phobius"/>
    </source>
</evidence>
<dbReference type="RefSeq" id="WP_207599056.1">
    <property type="nucleotide sequence ID" value="NZ_JAFNJU010000003.1"/>
</dbReference>
<evidence type="ECO:0000256" key="1">
    <source>
        <dbReference type="ARBA" id="ARBA00004651"/>
    </source>
</evidence>
<feature type="transmembrane region" description="Helical" evidence="9">
    <location>
        <begin position="223"/>
        <end position="250"/>
    </location>
</feature>
<dbReference type="EMBL" id="JAFNJU010000003">
    <property type="protein sequence ID" value="MBO1264555.1"/>
    <property type="molecule type" value="Genomic_DNA"/>
</dbReference>
<feature type="transmembrane region" description="Helical" evidence="9">
    <location>
        <begin position="143"/>
        <end position="166"/>
    </location>
</feature>
<evidence type="ECO:0000256" key="3">
    <source>
        <dbReference type="ARBA" id="ARBA00022475"/>
    </source>
</evidence>